<dbReference type="Proteomes" id="UP000619260">
    <property type="component" value="Unassembled WGS sequence"/>
</dbReference>
<name>A0A8J3YP46_9ACTN</name>
<feature type="transmembrane region" description="Helical" evidence="1">
    <location>
        <begin position="41"/>
        <end position="58"/>
    </location>
</feature>
<comment type="caution">
    <text evidence="2">The sequence shown here is derived from an EMBL/GenBank/DDBJ whole genome shotgun (WGS) entry which is preliminary data.</text>
</comment>
<dbReference type="InterPro" id="IPR015943">
    <property type="entry name" value="WD40/YVTN_repeat-like_dom_sf"/>
</dbReference>
<accession>A0A8J3YP46</accession>
<reference evidence="2" key="1">
    <citation type="submission" date="2021-01" db="EMBL/GenBank/DDBJ databases">
        <title>Whole genome shotgun sequence of Virgisporangium aliadipatigenens NBRC 105644.</title>
        <authorList>
            <person name="Komaki H."/>
            <person name="Tamura T."/>
        </authorList>
    </citation>
    <scope>NUCLEOTIDE SEQUENCE</scope>
    <source>
        <strain evidence="2">NBRC 105644</strain>
    </source>
</reference>
<keyword evidence="1" id="KW-0812">Transmembrane</keyword>
<proteinExistence type="predicted"/>
<dbReference type="SUPFAM" id="SSF50969">
    <property type="entry name" value="YVTN repeat-like/Quinoprotein amine dehydrogenase"/>
    <property type="match status" value="1"/>
</dbReference>
<sequence>MSADGRSIATVLAAVADEARPARLPADLWSRGMRRRRRRQVTAALAALALALPLLLVSRPGPETPADGRPAVPSRIDSPFPFVGTATSSPPGGASVIVTGPGGFGASGLFGGGYEDRAIVVGTNGSYRTVRHLNGFDAGESVLLSPDGRRVAGDWGMESSWQEGLGAAATTVLDLTTGHLRRYGAGAPVAWFPDGTRLLTSAGTLRVLHLDTGAVDDLGLRHETANVALAPDGRHAVVQDGSSLTVLDLTTGQTRTMATLDERHTLAGPGAWDGHGRVAVWECTPACSGVPQVALTLTYIDADTGAPATGPALRLAGVAGARLLGWQRDGDAVAVRFRDSGTSFTPPTGRRADVTAPPGGQPEVVALRPDGPGTVLVRVPAGADRVEVARGFLDRFGAAPASLRERLLDWLASHTGALVLLMAAGAALYAVRRYRRRNA</sequence>
<evidence type="ECO:0000313" key="2">
    <source>
        <dbReference type="EMBL" id="GIJ47987.1"/>
    </source>
</evidence>
<keyword evidence="3" id="KW-1185">Reference proteome</keyword>
<keyword evidence="1" id="KW-0472">Membrane</keyword>
<dbReference type="AlphaFoldDB" id="A0A8J3YP46"/>
<keyword evidence="1" id="KW-1133">Transmembrane helix</keyword>
<dbReference type="InterPro" id="IPR011044">
    <property type="entry name" value="Quino_amine_DH_bsu"/>
</dbReference>
<feature type="transmembrane region" description="Helical" evidence="1">
    <location>
        <begin position="410"/>
        <end position="431"/>
    </location>
</feature>
<gene>
    <name evidence="2" type="ORF">Val02_48730</name>
</gene>
<dbReference type="Gene3D" id="2.130.10.10">
    <property type="entry name" value="YVTN repeat-like/Quinoprotein amine dehydrogenase"/>
    <property type="match status" value="1"/>
</dbReference>
<evidence type="ECO:0008006" key="4">
    <source>
        <dbReference type="Google" id="ProtNLM"/>
    </source>
</evidence>
<organism evidence="2 3">
    <name type="scientific">Virgisporangium aliadipatigenens</name>
    <dbReference type="NCBI Taxonomy" id="741659"/>
    <lineage>
        <taxon>Bacteria</taxon>
        <taxon>Bacillati</taxon>
        <taxon>Actinomycetota</taxon>
        <taxon>Actinomycetes</taxon>
        <taxon>Micromonosporales</taxon>
        <taxon>Micromonosporaceae</taxon>
        <taxon>Virgisporangium</taxon>
    </lineage>
</organism>
<evidence type="ECO:0000313" key="3">
    <source>
        <dbReference type="Proteomes" id="UP000619260"/>
    </source>
</evidence>
<protein>
    <recommendedName>
        <fullName evidence="4">WD40 repeat domain-containing protein</fullName>
    </recommendedName>
</protein>
<evidence type="ECO:0000256" key="1">
    <source>
        <dbReference type="SAM" id="Phobius"/>
    </source>
</evidence>
<dbReference type="EMBL" id="BOPF01000018">
    <property type="protein sequence ID" value="GIJ47987.1"/>
    <property type="molecule type" value="Genomic_DNA"/>
</dbReference>
<dbReference type="RefSeq" id="WP_203901477.1">
    <property type="nucleotide sequence ID" value="NZ_BOPF01000018.1"/>
</dbReference>